<comment type="caution">
    <text evidence="5">The sequence shown here is derived from an EMBL/GenBank/DDBJ whole genome shotgun (WGS) entry which is preliminary data.</text>
</comment>
<gene>
    <name evidence="5" type="ORF">ACFOW7_01345</name>
</gene>
<reference evidence="6" key="1">
    <citation type="journal article" date="2019" name="Int. J. Syst. Evol. Microbiol.">
        <title>The Global Catalogue of Microorganisms (GCM) 10K type strain sequencing project: providing services to taxonomists for standard genome sequencing and annotation.</title>
        <authorList>
            <consortium name="The Broad Institute Genomics Platform"/>
            <consortium name="The Broad Institute Genome Sequencing Center for Infectious Disease"/>
            <person name="Wu L."/>
            <person name="Ma J."/>
        </authorList>
    </citation>
    <scope>NUCLEOTIDE SEQUENCE [LARGE SCALE GENOMIC DNA]</scope>
    <source>
        <strain evidence="6">LMG 29894</strain>
    </source>
</reference>
<evidence type="ECO:0000313" key="6">
    <source>
        <dbReference type="Proteomes" id="UP001595791"/>
    </source>
</evidence>
<dbReference type="InterPro" id="IPR023198">
    <property type="entry name" value="PGP-like_dom2"/>
</dbReference>
<sequence length="221" mass="24006">MSPHAILFDLDGTLADTALDLGAALNHLLAEEGRQPVEHSLIRPIASHGARGLIRLGFGIEREAPDFETLRQRFLDHYEDHFCASTCLFDGVNDLLAQLTARGIAWGIITNKPMRFTDRLVPTLGLAVDPGVVVSGDTVGFAKPDPRPMRYACEALGVDPATCWYVGDAERDIAAGRAVGMTTVLAAYGYIDASEQPDTWGADLRIEKPLELLDLLPKARV</sequence>
<keyword evidence="4" id="KW-0119">Carbohydrate metabolism</keyword>
<name>A0ABV8MLR7_9NEIS</name>
<keyword evidence="1" id="KW-0479">Metal-binding</keyword>
<dbReference type="SFLD" id="SFLDS00003">
    <property type="entry name" value="Haloacid_Dehalogenase"/>
    <property type="match status" value="1"/>
</dbReference>
<dbReference type="InterPro" id="IPR041492">
    <property type="entry name" value="HAD_2"/>
</dbReference>
<dbReference type="SFLD" id="SFLDG01135">
    <property type="entry name" value="C1.5.6:_HAD__Beta-PGM__Phospha"/>
    <property type="match status" value="1"/>
</dbReference>
<dbReference type="PANTHER" id="PTHR43434:SF23">
    <property type="entry name" value="PHOSPHOGLYCOLATE PHOSPHATASE"/>
    <property type="match status" value="1"/>
</dbReference>
<evidence type="ECO:0000313" key="5">
    <source>
        <dbReference type="EMBL" id="MFC4157991.1"/>
    </source>
</evidence>
<dbReference type="SFLD" id="SFLDG01129">
    <property type="entry name" value="C1.5:_HAD__Beta-PGM__Phosphata"/>
    <property type="match status" value="1"/>
</dbReference>
<dbReference type="InterPro" id="IPR050155">
    <property type="entry name" value="HAD-like_hydrolase_sf"/>
</dbReference>
<dbReference type="NCBIfam" id="TIGR01509">
    <property type="entry name" value="HAD-SF-IA-v3"/>
    <property type="match status" value="1"/>
</dbReference>
<keyword evidence="3" id="KW-0460">Magnesium</keyword>
<dbReference type="InterPro" id="IPR036412">
    <property type="entry name" value="HAD-like_sf"/>
</dbReference>
<proteinExistence type="predicted"/>
<dbReference type="PANTHER" id="PTHR43434">
    <property type="entry name" value="PHOSPHOGLYCOLATE PHOSPHATASE"/>
    <property type="match status" value="1"/>
</dbReference>
<protein>
    <submittedName>
        <fullName evidence="5">HAD family hydrolase</fullName>
        <ecNumber evidence="5">3.-.-.-</ecNumber>
    </submittedName>
</protein>
<dbReference type="EMBL" id="JBHSBU010000001">
    <property type="protein sequence ID" value="MFC4157991.1"/>
    <property type="molecule type" value="Genomic_DNA"/>
</dbReference>
<keyword evidence="6" id="KW-1185">Reference proteome</keyword>
<organism evidence="5 6">
    <name type="scientific">Chitinimonas lacunae</name>
    <dbReference type="NCBI Taxonomy" id="1963018"/>
    <lineage>
        <taxon>Bacteria</taxon>
        <taxon>Pseudomonadati</taxon>
        <taxon>Pseudomonadota</taxon>
        <taxon>Betaproteobacteria</taxon>
        <taxon>Neisseriales</taxon>
        <taxon>Chitinibacteraceae</taxon>
        <taxon>Chitinimonas</taxon>
    </lineage>
</organism>
<dbReference type="Gene3D" id="1.10.150.240">
    <property type="entry name" value="Putative phosphatase, domain 2"/>
    <property type="match status" value="1"/>
</dbReference>
<dbReference type="InterPro" id="IPR006439">
    <property type="entry name" value="HAD-SF_hydro_IA"/>
</dbReference>
<accession>A0ABV8MLR7</accession>
<dbReference type="EC" id="3.-.-.-" evidence="5"/>
<dbReference type="Gene3D" id="3.40.50.1000">
    <property type="entry name" value="HAD superfamily/HAD-like"/>
    <property type="match status" value="1"/>
</dbReference>
<evidence type="ECO:0000256" key="1">
    <source>
        <dbReference type="ARBA" id="ARBA00022723"/>
    </source>
</evidence>
<dbReference type="Proteomes" id="UP001595791">
    <property type="component" value="Unassembled WGS sequence"/>
</dbReference>
<dbReference type="Pfam" id="PF13419">
    <property type="entry name" value="HAD_2"/>
    <property type="match status" value="1"/>
</dbReference>
<dbReference type="InterPro" id="IPR023214">
    <property type="entry name" value="HAD_sf"/>
</dbReference>
<dbReference type="SUPFAM" id="SSF56784">
    <property type="entry name" value="HAD-like"/>
    <property type="match status" value="1"/>
</dbReference>
<evidence type="ECO:0000256" key="4">
    <source>
        <dbReference type="ARBA" id="ARBA00023277"/>
    </source>
</evidence>
<evidence type="ECO:0000256" key="3">
    <source>
        <dbReference type="ARBA" id="ARBA00022842"/>
    </source>
</evidence>
<dbReference type="NCBIfam" id="TIGR01549">
    <property type="entry name" value="HAD-SF-IA-v1"/>
    <property type="match status" value="1"/>
</dbReference>
<evidence type="ECO:0000256" key="2">
    <source>
        <dbReference type="ARBA" id="ARBA00022801"/>
    </source>
</evidence>
<dbReference type="RefSeq" id="WP_378160199.1">
    <property type="nucleotide sequence ID" value="NZ_JBHSBU010000001.1"/>
</dbReference>
<keyword evidence="2 5" id="KW-0378">Hydrolase</keyword>
<dbReference type="GO" id="GO:0016787">
    <property type="term" value="F:hydrolase activity"/>
    <property type="evidence" value="ECO:0007669"/>
    <property type="project" value="UniProtKB-KW"/>
</dbReference>